<dbReference type="Gene3D" id="3.30.559.30">
    <property type="entry name" value="Nonribosomal peptide synthetase, condensation domain"/>
    <property type="match status" value="1"/>
</dbReference>
<organism evidence="5 6">
    <name type="scientific">Legionella fallonii LLAP-10</name>
    <dbReference type="NCBI Taxonomy" id="1212491"/>
    <lineage>
        <taxon>Bacteria</taxon>
        <taxon>Pseudomonadati</taxon>
        <taxon>Pseudomonadota</taxon>
        <taxon>Gammaproteobacteria</taxon>
        <taxon>Legionellales</taxon>
        <taxon>Legionellaceae</taxon>
        <taxon>Legionella</taxon>
    </lineage>
</organism>
<dbReference type="FunFam" id="3.40.50.980:FF:000001">
    <property type="entry name" value="Non-ribosomal peptide synthetase"/>
    <property type="match status" value="1"/>
</dbReference>
<dbReference type="HOGENOM" id="CLU_000022_2_10_6"/>
<keyword evidence="3" id="KW-0597">Phosphoprotein</keyword>
<dbReference type="NCBIfam" id="TIGR01733">
    <property type="entry name" value="AA-adenyl-dom"/>
    <property type="match status" value="1"/>
</dbReference>
<dbReference type="PROSITE" id="PS50075">
    <property type="entry name" value="CARRIER"/>
    <property type="match status" value="1"/>
</dbReference>
<dbReference type="EMBL" id="LN614827">
    <property type="protein sequence ID" value="CEG56332.1"/>
    <property type="molecule type" value="Genomic_DNA"/>
</dbReference>
<dbReference type="STRING" id="1212491.LFA_0886"/>
<keyword evidence="6" id="KW-1185">Reference proteome</keyword>
<dbReference type="Gene3D" id="3.30.559.10">
    <property type="entry name" value="Chloramphenicol acetyltransferase-like domain"/>
    <property type="match status" value="1"/>
</dbReference>
<dbReference type="GO" id="GO:0044550">
    <property type="term" value="P:secondary metabolite biosynthetic process"/>
    <property type="evidence" value="ECO:0007669"/>
    <property type="project" value="TreeGrafter"/>
</dbReference>
<dbReference type="KEGG" id="lfa:LFA_0886"/>
<evidence type="ECO:0000256" key="1">
    <source>
        <dbReference type="ARBA" id="ARBA00001957"/>
    </source>
</evidence>
<dbReference type="Gene3D" id="2.30.38.10">
    <property type="entry name" value="Luciferase, Domain 3"/>
    <property type="match status" value="1"/>
</dbReference>
<dbReference type="InterPro" id="IPR023213">
    <property type="entry name" value="CAT-like_dom_sf"/>
</dbReference>
<dbReference type="CDD" id="cd05930">
    <property type="entry name" value="A_NRPS"/>
    <property type="match status" value="1"/>
</dbReference>
<reference evidence="6" key="1">
    <citation type="submission" date="2014-09" db="EMBL/GenBank/DDBJ databases">
        <authorList>
            <person name="Gomez-Valero L."/>
        </authorList>
    </citation>
    <scope>NUCLEOTIDE SEQUENCE [LARGE SCALE GENOMIC DNA]</scope>
    <source>
        <strain evidence="6">ATCC700992</strain>
    </source>
</reference>
<dbReference type="OrthoDB" id="9757559at2"/>
<evidence type="ECO:0000256" key="3">
    <source>
        <dbReference type="ARBA" id="ARBA00022553"/>
    </source>
</evidence>
<dbReference type="Gene3D" id="3.40.50.980">
    <property type="match status" value="2"/>
</dbReference>
<gene>
    <name evidence="5" type="ORF">LFA_0886</name>
</gene>
<dbReference type="Gene3D" id="3.30.300.30">
    <property type="match status" value="1"/>
</dbReference>
<dbReference type="InterPro" id="IPR006162">
    <property type="entry name" value="Ppantetheine_attach_site"/>
</dbReference>
<dbReference type="Gene3D" id="1.10.1200.10">
    <property type="entry name" value="ACP-like"/>
    <property type="match status" value="1"/>
</dbReference>
<protein>
    <submittedName>
        <fullName evidence="5">Amino acid adenylation domain protein</fullName>
    </submittedName>
</protein>
<dbReference type="PANTHER" id="PTHR45527">
    <property type="entry name" value="NONRIBOSOMAL PEPTIDE SYNTHETASE"/>
    <property type="match status" value="1"/>
</dbReference>
<proteinExistence type="predicted"/>
<dbReference type="GO" id="GO:0003824">
    <property type="term" value="F:catalytic activity"/>
    <property type="evidence" value="ECO:0007669"/>
    <property type="project" value="InterPro"/>
</dbReference>
<dbReference type="PANTHER" id="PTHR45527:SF1">
    <property type="entry name" value="FATTY ACID SYNTHASE"/>
    <property type="match status" value="1"/>
</dbReference>
<dbReference type="InterPro" id="IPR009081">
    <property type="entry name" value="PP-bd_ACP"/>
</dbReference>
<dbReference type="InterPro" id="IPR025110">
    <property type="entry name" value="AMP-bd_C"/>
</dbReference>
<dbReference type="SUPFAM" id="SSF56801">
    <property type="entry name" value="Acetyl-CoA synthetase-like"/>
    <property type="match status" value="1"/>
</dbReference>
<dbReference type="InterPro" id="IPR000873">
    <property type="entry name" value="AMP-dep_synth/lig_dom"/>
</dbReference>
<dbReference type="GO" id="GO:0043041">
    <property type="term" value="P:amino acid activation for nonribosomal peptide biosynthetic process"/>
    <property type="evidence" value="ECO:0007669"/>
    <property type="project" value="TreeGrafter"/>
</dbReference>
<evidence type="ECO:0000313" key="6">
    <source>
        <dbReference type="Proteomes" id="UP000032430"/>
    </source>
</evidence>
<accession>A0A098G1I7</accession>
<feature type="domain" description="Carrier" evidence="4">
    <location>
        <begin position="519"/>
        <end position="594"/>
    </location>
</feature>
<dbReference type="InterPro" id="IPR010071">
    <property type="entry name" value="AA_adenyl_dom"/>
</dbReference>
<dbReference type="RefSeq" id="WP_045095016.1">
    <property type="nucleotide sequence ID" value="NZ_LN614827.1"/>
</dbReference>
<dbReference type="InterPro" id="IPR045851">
    <property type="entry name" value="AMP-bd_C_sf"/>
</dbReference>
<sequence length="1134" mass="129197">MDTQKTIHGLFEEQAKRKPNNIAILYGKYSLTYDELNKKANQLAHYLLAMDIKPDTPIAFCMDRSFECLITILAILKVGAGYLPLDPAHPKERLLFILNNSNTSLLITKSELKEQFTQYQGKTIFLDSSYQKIDKQPTHNLNLVIDAKQLAYVIYTSGSTGRPKGVLIEHQSVVNYAHWFTDYASIHTKQRVDFSSNHTFDMAVTTSIAPLMLGLTIVICDIETKKNLRHYLTHIKSSKINIIKTTPSFFKVLLQEVKNKFIALPYLKTIILGGENLSSTECKAWLKLYPKHILYNEYGPTETTVAVSQYKISVDTVADLELNVPIGTIGHNINCIILDTHNNPVANQEIGELHIGGICLARGYLNQPEITQRQFIPDPFSQEKNARLYKTGDLCLLRDDGVLEYFGRTDSQVKIRGFRIEQGEIEQHLAAHPAINAAVVIAQKDSLNEDRLLAYYILKEPTGALTSGDLREYLQNLIPDFMIPSAFISVSSFPLTANGKLDPALLPTPQLTANQPYRAPQTDVEKTITAIWSEELGVKTIGLDDDFYELGGHSLSAARIISKINRVMGTNISLRDFYFATNIAQLSAIITKTKKRKIIKLKQKSTSHSMGKDIPLSDFQFMLWIADTFESKAKKLNITARKRLQGTLDKAALEFAFDAVLKKQEILFYRILKLKPAQLIQKNLSFKITEIDLNSLGKQDSEKVLKDSMDELISYYPWPKDSPLIIAKLFHLKNNEIELQISIPHIVCDDFSPEILLSDLSQFYLLYKHQSNKTLPQQIQKGVELKDEHSFASLHESSDKPFHVTELSQTAETNKSYKEYIFNEQDYVQKHLDRDICFWDKYMKDAGLFTFSPAHIVKNMKAKQIAFSTYTPIPESTLHQFKQFCARSHMSLNEGLSAAVALALCHCTDITQQQTPYTYVNIIKSTRDNEVYDDIIGCFLRLEPVKIALNKTSTLETITKQIHQSTIDTSRYLQCPDLVKLSAISTFRQKKKLIKNFAINVFTSLYATIFSLPEINRKIFKLCSKRLSSFKRTNHFLININVQKNFISAKQENKLNLFGLDATDIKSYQYDLLQINNVFDVCFIRDENIRTPYLVISANLKPEFRDLIAKEILRIMETATSSPHEHTVNITYIN</sequence>
<dbReference type="PROSITE" id="PS00012">
    <property type="entry name" value="PHOSPHOPANTETHEINE"/>
    <property type="match status" value="1"/>
</dbReference>
<dbReference type="GO" id="GO:0005737">
    <property type="term" value="C:cytoplasm"/>
    <property type="evidence" value="ECO:0007669"/>
    <property type="project" value="TreeGrafter"/>
</dbReference>
<dbReference type="PROSITE" id="PS00455">
    <property type="entry name" value="AMP_BINDING"/>
    <property type="match status" value="1"/>
</dbReference>
<dbReference type="Pfam" id="PF00501">
    <property type="entry name" value="AMP-binding"/>
    <property type="match status" value="1"/>
</dbReference>
<dbReference type="FunFam" id="1.10.1200.10:FF:000005">
    <property type="entry name" value="Nonribosomal peptide synthetase 1"/>
    <property type="match status" value="1"/>
</dbReference>
<name>A0A098G1I7_9GAMM</name>
<dbReference type="SUPFAM" id="SSF52777">
    <property type="entry name" value="CoA-dependent acyltransferases"/>
    <property type="match status" value="2"/>
</dbReference>
<dbReference type="Pfam" id="PF00550">
    <property type="entry name" value="PP-binding"/>
    <property type="match status" value="1"/>
</dbReference>
<dbReference type="AlphaFoldDB" id="A0A098G1I7"/>
<evidence type="ECO:0000256" key="2">
    <source>
        <dbReference type="ARBA" id="ARBA00022450"/>
    </source>
</evidence>
<evidence type="ECO:0000313" key="5">
    <source>
        <dbReference type="EMBL" id="CEG56332.1"/>
    </source>
</evidence>
<comment type="cofactor">
    <cofactor evidence="1">
        <name>pantetheine 4'-phosphate</name>
        <dbReference type="ChEBI" id="CHEBI:47942"/>
    </cofactor>
</comment>
<dbReference type="SUPFAM" id="SSF47336">
    <property type="entry name" value="ACP-like"/>
    <property type="match status" value="1"/>
</dbReference>
<dbReference type="InterPro" id="IPR001242">
    <property type="entry name" value="Condensation_dom"/>
</dbReference>
<dbReference type="Pfam" id="PF13193">
    <property type="entry name" value="AMP-binding_C"/>
    <property type="match status" value="1"/>
</dbReference>
<dbReference type="InterPro" id="IPR036736">
    <property type="entry name" value="ACP-like_sf"/>
</dbReference>
<dbReference type="GO" id="GO:0031177">
    <property type="term" value="F:phosphopantetheine binding"/>
    <property type="evidence" value="ECO:0007669"/>
    <property type="project" value="TreeGrafter"/>
</dbReference>
<dbReference type="InterPro" id="IPR020845">
    <property type="entry name" value="AMP-binding_CS"/>
</dbReference>
<dbReference type="Pfam" id="PF00668">
    <property type="entry name" value="Condensation"/>
    <property type="match status" value="2"/>
</dbReference>
<dbReference type="Proteomes" id="UP000032430">
    <property type="component" value="Chromosome I"/>
</dbReference>
<keyword evidence="2" id="KW-0596">Phosphopantetheine</keyword>
<evidence type="ECO:0000259" key="4">
    <source>
        <dbReference type="PROSITE" id="PS50075"/>
    </source>
</evidence>